<feature type="non-terminal residue" evidence="2">
    <location>
        <position position="231"/>
    </location>
</feature>
<dbReference type="AlphaFoldDB" id="A0A8J2SM92"/>
<gene>
    <name evidence="2" type="ORF">PECAL_4P23720</name>
</gene>
<reference evidence="2" key="1">
    <citation type="submission" date="2021-11" db="EMBL/GenBank/DDBJ databases">
        <authorList>
            <consortium name="Genoscope - CEA"/>
            <person name="William W."/>
        </authorList>
    </citation>
    <scope>NUCLEOTIDE SEQUENCE</scope>
</reference>
<evidence type="ECO:0000256" key="1">
    <source>
        <dbReference type="SAM" id="MobiDB-lite"/>
    </source>
</evidence>
<feature type="compositionally biased region" description="Basic residues" evidence="1">
    <location>
        <begin position="214"/>
        <end position="223"/>
    </location>
</feature>
<feature type="compositionally biased region" description="Low complexity" evidence="1">
    <location>
        <begin position="190"/>
        <end position="199"/>
    </location>
</feature>
<sequence>LSRKLYTGGGRVRPSLVLAAAGRLLFAARPREPCRASRRRRALGRNPRDDFPSNSRERLRHVDVVLRGRLQELDLVLGRERGALRARDAPLGLVVALVRHEHPIDLRVRVVRDLRHPAPYRIKRPPVRDVVDEHDALRAPKIGPRDGPELLLARRVPDLQLHPPPVQIHGLDLEIDADRRDERRTERVVRVAQQQRGLADGAVADHQQLDLQIKRPRRRHGRATRGNAPKE</sequence>
<protein>
    <submittedName>
        <fullName evidence="2">Uncharacterized protein</fullName>
    </submittedName>
</protein>
<evidence type="ECO:0000313" key="3">
    <source>
        <dbReference type="Proteomes" id="UP000789595"/>
    </source>
</evidence>
<proteinExistence type="predicted"/>
<accession>A0A8J2SM92</accession>
<comment type="caution">
    <text evidence="2">The sequence shown here is derived from an EMBL/GenBank/DDBJ whole genome shotgun (WGS) entry which is preliminary data.</text>
</comment>
<dbReference type="EMBL" id="CAKKNE010000004">
    <property type="protein sequence ID" value="CAH0375053.1"/>
    <property type="molecule type" value="Genomic_DNA"/>
</dbReference>
<name>A0A8J2SM92_9STRA</name>
<keyword evidence="3" id="KW-1185">Reference proteome</keyword>
<organism evidence="2 3">
    <name type="scientific">Pelagomonas calceolata</name>
    <dbReference type="NCBI Taxonomy" id="35677"/>
    <lineage>
        <taxon>Eukaryota</taxon>
        <taxon>Sar</taxon>
        <taxon>Stramenopiles</taxon>
        <taxon>Ochrophyta</taxon>
        <taxon>Pelagophyceae</taxon>
        <taxon>Pelagomonadales</taxon>
        <taxon>Pelagomonadaceae</taxon>
        <taxon>Pelagomonas</taxon>
    </lineage>
</organism>
<dbReference type="Proteomes" id="UP000789595">
    <property type="component" value="Unassembled WGS sequence"/>
</dbReference>
<feature type="region of interest" description="Disordered" evidence="1">
    <location>
        <begin position="186"/>
        <end position="231"/>
    </location>
</feature>
<evidence type="ECO:0000313" key="2">
    <source>
        <dbReference type="EMBL" id="CAH0375053.1"/>
    </source>
</evidence>